<dbReference type="InterPro" id="IPR034035">
    <property type="entry name" value="Astacin-like_dom"/>
</dbReference>
<keyword evidence="6" id="KW-1185">Reference proteome</keyword>
<feature type="binding site" evidence="2">
    <location>
        <position position="166"/>
    </location>
    <ligand>
        <name>Zn(2+)</name>
        <dbReference type="ChEBI" id="CHEBI:29105"/>
        <note>catalytic</note>
    </ligand>
</feature>
<feature type="binding site" evidence="2">
    <location>
        <position position="160"/>
    </location>
    <ligand>
        <name>Zn(2+)</name>
        <dbReference type="ChEBI" id="CHEBI:29105"/>
        <note>catalytic</note>
    </ligand>
</feature>
<dbReference type="CDD" id="cd04280">
    <property type="entry name" value="ZnMc_astacin_like"/>
    <property type="match status" value="1"/>
</dbReference>
<protein>
    <recommendedName>
        <fullName evidence="3">Metalloendopeptidase</fullName>
        <ecNumber evidence="3">3.4.24.-</ecNumber>
    </recommendedName>
</protein>
<keyword evidence="2 3" id="KW-0378">Hydrolase</keyword>
<gene>
    <name evidence="5" type="primary">Necator_chrI.g3272</name>
    <name evidence="5" type="ORF">RB195_007143</name>
</gene>
<name>A0ABR1BYE3_NECAM</name>
<feature type="chain" id="PRO_5044958422" description="Metalloendopeptidase" evidence="3">
    <location>
        <begin position="21"/>
        <end position="267"/>
    </location>
</feature>
<comment type="cofactor">
    <cofactor evidence="2 3">
        <name>Zn(2+)</name>
        <dbReference type="ChEBI" id="CHEBI:29105"/>
    </cofactor>
    <text evidence="2 3">Binds 1 zinc ion per subunit.</text>
</comment>
<feature type="active site" evidence="2">
    <location>
        <position position="157"/>
    </location>
</feature>
<proteinExistence type="predicted"/>
<feature type="domain" description="Peptidase M12A" evidence="4">
    <location>
        <begin position="51"/>
        <end position="260"/>
    </location>
</feature>
<keyword evidence="2 3" id="KW-0645">Protease</keyword>
<evidence type="ECO:0000256" key="1">
    <source>
        <dbReference type="ARBA" id="ARBA00023157"/>
    </source>
</evidence>
<feature type="binding site" evidence="2">
    <location>
        <position position="156"/>
    </location>
    <ligand>
        <name>Zn(2+)</name>
        <dbReference type="ChEBI" id="CHEBI:29105"/>
        <note>catalytic</note>
    </ligand>
</feature>
<dbReference type="Pfam" id="PF01400">
    <property type="entry name" value="Astacin"/>
    <property type="match status" value="1"/>
</dbReference>
<dbReference type="PANTHER" id="PTHR10127:SF880">
    <property type="entry name" value="ZINC METALLOPROTEINASE NAS-5"/>
    <property type="match status" value="1"/>
</dbReference>
<sequence>MRISHIILLQILTGLHLIAAIRRGPPVNIHTQKGGDIAQLRNVYGDDEMRNALPPESPFKWDNLQDSDGKFVVPYVISGSYDAKEKKVIFDAMKKIDENTCIRFKPRKSSEEDYVDIQNNLAEGCYTTVGRNGGRSILNLEASRIQSCMQLDSVIHELLHVLGLWHEHMRADRDEYIKVHQENIQLGFKNQFAKMMAPDAATYGVPYDYLSIMHYPKDANAVPGTITIETLDPKYQDAIGKQKEPSKNNYKKICLIYKCSVCQGEEM</sequence>
<dbReference type="SMART" id="SM00235">
    <property type="entry name" value="ZnMc"/>
    <property type="match status" value="1"/>
</dbReference>
<dbReference type="PRINTS" id="PR00480">
    <property type="entry name" value="ASTACIN"/>
</dbReference>
<keyword evidence="3" id="KW-0732">Signal</keyword>
<dbReference type="Gene3D" id="3.40.390.10">
    <property type="entry name" value="Collagenase (Catalytic Domain)"/>
    <property type="match status" value="1"/>
</dbReference>
<keyword evidence="2 3" id="KW-0479">Metal-binding</keyword>
<evidence type="ECO:0000256" key="2">
    <source>
        <dbReference type="PROSITE-ProRule" id="PRU01211"/>
    </source>
</evidence>
<evidence type="ECO:0000256" key="3">
    <source>
        <dbReference type="RuleBase" id="RU361183"/>
    </source>
</evidence>
<feature type="signal peptide" evidence="3">
    <location>
        <begin position="1"/>
        <end position="20"/>
    </location>
</feature>
<dbReference type="PROSITE" id="PS51864">
    <property type="entry name" value="ASTACIN"/>
    <property type="match status" value="1"/>
</dbReference>
<dbReference type="SUPFAM" id="SSF55486">
    <property type="entry name" value="Metalloproteases ('zincins'), catalytic domain"/>
    <property type="match status" value="1"/>
</dbReference>
<dbReference type="InterPro" id="IPR001506">
    <property type="entry name" value="Peptidase_M12A"/>
</dbReference>
<keyword evidence="2 3" id="KW-0482">Metalloprotease</keyword>
<keyword evidence="2 3" id="KW-0862">Zinc</keyword>
<dbReference type="InterPro" id="IPR024079">
    <property type="entry name" value="MetalloPept_cat_dom_sf"/>
</dbReference>
<dbReference type="EC" id="3.4.24.-" evidence="3"/>
<evidence type="ECO:0000313" key="5">
    <source>
        <dbReference type="EMBL" id="KAK6730505.1"/>
    </source>
</evidence>
<comment type="caution">
    <text evidence="5">The sequence shown here is derived from an EMBL/GenBank/DDBJ whole genome shotgun (WGS) entry which is preliminary data.</text>
</comment>
<dbReference type="EMBL" id="JAVFWL010000001">
    <property type="protein sequence ID" value="KAK6730505.1"/>
    <property type="molecule type" value="Genomic_DNA"/>
</dbReference>
<dbReference type="PANTHER" id="PTHR10127">
    <property type="entry name" value="DISCOIDIN, CUB, EGF, LAMININ , AND ZINC METALLOPROTEASE DOMAIN CONTAINING"/>
    <property type="match status" value="1"/>
</dbReference>
<organism evidence="5 6">
    <name type="scientific">Necator americanus</name>
    <name type="common">Human hookworm</name>
    <dbReference type="NCBI Taxonomy" id="51031"/>
    <lineage>
        <taxon>Eukaryota</taxon>
        <taxon>Metazoa</taxon>
        <taxon>Ecdysozoa</taxon>
        <taxon>Nematoda</taxon>
        <taxon>Chromadorea</taxon>
        <taxon>Rhabditida</taxon>
        <taxon>Rhabditina</taxon>
        <taxon>Rhabditomorpha</taxon>
        <taxon>Strongyloidea</taxon>
        <taxon>Ancylostomatidae</taxon>
        <taxon>Bunostominae</taxon>
        <taxon>Necator</taxon>
    </lineage>
</organism>
<evidence type="ECO:0000259" key="4">
    <source>
        <dbReference type="PROSITE" id="PS51864"/>
    </source>
</evidence>
<reference evidence="5 6" key="1">
    <citation type="submission" date="2023-08" db="EMBL/GenBank/DDBJ databases">
        <title>A Necator americanus chromosomal reference genome.</title>
        <authorList>
            <person name="Ilik V."/>
            <person name="Petrzelkova K.J."/>
            <person name="Pardy F."/>
            <person name="Fuh T."/>
            <person name="Niatou-Singa F.S."/>
            <person name="Gouil Q."/>
            <person name="Baker L."/>
            <person name="Ritchie M.E."/>
            <person name="Jex A.R."/>
            <person name="Gazzola D."/>
            <person name="Li H."/>
            <person name="Toshio Fujiwara R."/>
            <person name="Zhan B."/>
            <person name="Aroian R.V."/>
            <person name="Pafco B."/>
            <person name="Schwarz E.M."/>
        </authorList>
    </citation>
    <scope>NUCLEOTIDE SEQUENCE [LARGE SCALE GENOMIC DNA]</scope>
    <source>
        <strain evidence="5 6">Aroian</strain>
        <tissue evidence="5">Whole animal</tissue>
    </source>
</reference>
<keyword evidence="1" id="KW-1015">Disulfide bond</keyword>
<evidence type="ECO:0000313" key="6">
    <source>
        <dbReference type="Proteomes" id="UP001303046"/>
    </source>
</evidence>
<dbReference type="Proteomes" id="UP001303046">
    <property type="component" value="Unassembled WGS sequence"/>
</dbReference>
<comment type="caution">
    <text evidence="2">Lacks conserved residue(s) required for the propagation of feature annotation.</text>
</comment>
<accession>A0ABR1BYE3</accession>
<dbReference type="InterPro" id="IPR006026">
    <property type="entry name" value="Peptidase_Metallo"/>
</dbReference>